<dbReference type="PROSITE" id="PS51192">
    <property type="entry name" value="HELICASE_ATP_BIND_1"/>
    <property type="match status" value="1"/>
</dbReference>
<dbReference type="RefSeq" id="WP_213348656.1">
    <property type="nucleotide sequence ID" value="NZ_JAEDAM010000016.1"/>
</dbReference>
<feature type="domain" description="Helicase ATP-binding" evidence="4">
    <location>
        <begin position="1"/>
        <end position="124"/>
    </location>
</feature>
<keyword evidence="3" id="KW-0067">ATP-binding</keyword>
<dbReference type="Pfam" id="PF17757">
    <property type="entry name" value="UvrB_inter"/>
    <property type="match status" value="1"/>
</dbReference>
<keyword evidence="2" id="KW-0547">Nucleotide-binding</keyword>
<organism evidence="5 6">
    <name type="scientific">Candidatus Vampirococcus lugosii</name>
    <dbReference type="NCBI Taxonomy" id="2789015"/>
    <lineage>
        <taxon>Bacteria</taxon>
        <taxon>Candidatus Absconditibacteriota</taxon>
        <taxon>Vampirococcus</taxon>
    </lineage>
</organism>
<sequence>MANIIQNLQIPTLIMSHNKTLAAQLATEFKYFFPKNAVHYFVSYFDYYQPESYIPNRDIYIEKESTINKEIEMFRLSTMASLLSRKDVIVVASVSSLYGLGSKDTFENNRIYFEVGNEYDFDEIKRNLLKIQYKPVLGKIEAGMFEFKGDIVDIYSSMENILYRLFFDENKLEFISIKDSMTFSDKGKLNHLNIWPATQFLQNMGNLDNILIAIENEMKERVEYFKKEGKDLEANRIQKRVLYDIRMIKETGFTTGIENYSPYFDDRKAGQAPNTIFDYFPDDFLYIIDESHMSLPQLQAMPKADRSRKLNLIDYGFRLPSAIDHRPLNFDELKTSLSWEYNEDIIQNLGLNKIKKDAKTLFVSATPGEYEISKSGDVPEQIIRPTGLLDPITYVYPKDGDYEKLISSVDKLLNKKPFIKKYLNGYSDDTTIKDILLE</sequence>
<proteinExistence type="predicted"/>
<reference evidence="5 6" key="1">
    <citation type="journal article" date="2021" name="Nat. Commun.">
        <title>Reductive evolution and unique predatory mode in the CPR bacterium Vampirococcus lugosii.</title>
        <authorList>
            <person name="Moreira D."/>
            <person name="Zivanovic Y."/>
            <person name="Lopez-Archilla A.I."/>
            <person name="Iniesto M."/>
            <person name="Lopez-Garcia P."/>
        </authorList>
    </citation>
    <scope>NUCLEOTIDE SEQUENCE [LARGE SCALE GENOMIC DNA]</scope>
    <source>
        <strain evidence="5">Chiprana</strain>
    </source>
</reference>
<evidence type="ECO:0000313" key="6">
    <source>
        <dbReference type="Proteomes" id="UP000680365"/>
    </source>
</evidence>
<dbReference type="PANTHER" id="PTHR24029">
    <property type="entry name" value="UVRABC SYSTEM PROTEIN B"/>
    <property type="match status" value="1"/>
</dbReference>
<dbReference type="PANTHER" id="PTHR24029:SF0">
    <property type="entry name" value="UVRABC SYSTEM PROTEIN B"/>
    <property type="match status" value="1"/>
</dbReference>
<evidence type="ECO:0000256" key="1">
    <source>
        <dbReference type="ARBA" id="ARBA00022490"/>
    </source>
</evidence>
<dbReference type="InterPro" id="IPR041471">
    <property type="entry name" value="UvrB_inter"/>
</dbReference>
<evidence type="ECO:0000256" key="3">
    <source>
        <dbReference type="ARBA" id="ARBA00022840"/>
    </source>
</evidence>
<dbReference type="Proteomes" id="UP000680365">
    <property type="component" value="Unassembled WGS sequence"/>
</dbReference>
<accession>A0ABS5QKW0</accession>
<keyword evidence="1" id="KW-0963">Cytoplasm</keyword>
<name>A0ABS5QKW0_9BACT</name>
<dbReference type="InterPro" id="IPR014001">
    <property type="entry name" value="Helicase_ATP-bd"/>
</dbReference>
<comment type="caution">
    <text evidence="5">The sequence shown here is derived from an EMBL/GenBank/DDBJ whole genome shotgun (WGS) entry which is preliminary data.</text>
</comment>
<dbReference type="SUPFAM" id="SSF52540">
    <property type="entry name" value="P-loop containing nucleoside triphosphate hydrolases"/>
    <property type="match status" value="1"/>
</dbReference>
<dbReference type="Gene3D" id="3.40.50.300">
    <property type="entry name" value="P-loop containing nucleotide triphosphate hydrolases"/>
    <property type="match status" value="2"/>
</dbReference>
<gene>
    <name evidence="5" type="ORF">VAMP_25n43</name>
</gene>
<dbReference type="InterPro" id="IPR004807">
    <property type="entry name" value="UvrB"/>
</dbReference>
<dbReference type="InterPro" id="IPR027417">
    <property type="entry name" value="P-loop_NTPase"/>
</dbReference>
<evidence type="ECO:0000259" key="4">
    <source>
        <dbReference type="PROSITE" id="PS51192"/>
    </source>
</evidence>
<protein>
    <submittedName>
        <fullName evidence="5">Excinuclease ABC subunit B</fullName>
    </submittedName>
</protein>
<evidence type="ECO:0000313" key="5">
    <source>
        <dbReference type="EMBL" id="MBS8121803.1"/>
    </source>
</evidence>
<dbReference type="EMBL" id="JAEDAM010000016">
    <property type="protein sequence ID" value="MBS8121803.1"/>
    <property type="molecule type" value="Genomic_DNA"/>
</dbReference>
<keyword evidence="6" id="KW-1185">Reference proteome</keyword>
<evidence type="ECO:0000256" key="2">
    <source>
        <dbReference type="ARBA" id="ARBA00022741"/>
    </source>
</evidence>